<dbReference type="InterPro" id="IPR006311">
    <property type="entry name" value="TAT_signal"/>
</dbReference>
<dbReference type="Gene3D" id="3.90.76.10">
    <property type="entry name" value="Dipeptide-binding Protein, Domain 1"/>
    <property type="match status" value="1"/>
</dbReference>
<dbReference type="RefSeq" id="WP_187779666.1">
    <property type="nucleotide sequence ID" value="NZ_JACTUZ010000085.1"/>
</dbReference>
<dbReference type="PIRSF" id="PIRSF002741">
    <property type="entry name" value="MppA"/>
    <property type="match status" value="1"/>
</dbReference>
<dbReference type="PANTHER" id="PTHR30290">
    <property type="entry name" value="PERIPLASMIC BINDING COMPONENT OF ABC TRANSPORTER"/>
    <property type="match status" value="1"/>
</dbReference>
<protein>
    <submittedName>
        <fullName evidence="5">ABC transporter substrate-binding protein</fullName>
    </submittedName>
</protein>
<evidence type="ECO:0000256" key="2">
    <source>
        <dbReference type="ARBA" id="ARBA00005695"/>
    </source>
</evidence>
<evidence type="ECO:0000313" key="5">
    <source>
        <dbReference type="EMBL" id="MBC9178575.1"/>
    </source>
</evidence>
<dbReference type="PANTHER" id="PTHR30290:SF38">
    <property type="entry name" value="D,D-DIPEPTIDE-BINDING PERIPLASMIC PROTEIN DDPA-RELATED"/>
    <property type="match status" value="1"/>
</dbReference>
<keyword evidence="6" id="KW-1185">Reference proteome</keyword>
<dbReference type="Pfam" id="PF00496">
    <property type="entry name" value="SBP_bac_5"/>
    <property type="match status" value="1"/>
</dbReference>
<feature type="domain" description="Solute-binding protein family 5" evidence="4">
    <location>
        <begin position="79"/>
        <end position="459"/>
    </location>
</feature>
<dbReference type="Gene3D" id="3.10.105.10">
    <property type="entry name" value="Dipeptide-binding Protein, Domain 3"/>
    <property type="match status" value="1"/>
</dbReference>
<reference evidence="5 6" key="1">
    <citation type="journal article" date="2009" name="Int. J. Syst. Evol. Microbiol.">
        <title>Transfer of Teichococcus ludipueritiae and Muricoccus roseus to the genus Roseomonas, as Roseomonas ludipueritiae comb. nov. and Roseomonas rosea comb. nov., respectively, and emended description of the genus Roseomonas.</title>
        <authorList>
            <person name="Sanchez-Porro C."/>
            <person name="Gallego V."/>
            <person name="Busse H.J."/>
            <person name="Kampfer P."/>
            <person name="Ventosa A."/>
        </authorList>
    </citation>
    <scope>NUCLEOTIDE SEQUENCE [LARGE SCALE GENOMIC DNA]</scope>
    <source>
        <strain evidence="5 6">DSM 14915</strain>
    </source>
</reference>
<dbReference type="Proteomes" id="UP000603940">
    <property type="component" value="Unassembled WGS sequence"/>
</dbReference>
<proteinExistence type="inferred from homology"/>
<evidence type="ECO:0000256" key="3">
    <source>
        <dbReference type="ARBA" id="ARBA00022729"/>
    </source>
</evidence>
<dbReference type="SUPFAM" id="SSF53850">
    <property type="entry name" value="Periplasmic binding protein-like II"/>
    <property type="match status" value="1"/>
</dbReference>
<accession>A0ABR7RAX5</accession>
<keyword evidence="3" id="KW-0732">Signal</keyword>
<dbReference type="PROSITE" id="PS51318">
    <property type="entry name" value="TAT"/>
    <property type="match status" value="1"/>
</dbReference>
<dbReference type="InterPro" id="IPR039424">
    <property type="entry name" value="SBP_5"/>
</dbReference>
<dbReference type="CDD" id="cd08515">
    <property type="entry name" value="PBP2_NikA_DppA_OppA_like_10"/>
    <property type="match status" value="1"/>
</dbReference>
<dbReference type="InterPro" id="IPR000914">
    <property type="entry name" value="SBP_5_dom"/>
</dbReference>
<comment type="caution">
    <text evidence="5">The sequence shown here is derived from an EMBL/GenBank/DDBJ whole genome shotgun (WGS) entry which is preliminary data.</text>
</comment>
<comment type="subcellular location">
    <subcellularLocation>
        <location evidence="1">Periplasm</location>
    </subcellularLocation>
</comment>
<name>A0ABR7RAX5_9PROT</name>
<gene>
    <name evidence="5" type="ORF">IBL25_16640</name>
</gene>
<dbReference type="Gene3D" id="3.40.190.10">
    <property type="entry name" value="Periplasmic binding protein-like II"/>
    <property type="match status" value="1"/>
</dbReference>
<sequence length="543" mass="61339">MIDISRRALLGAGAGALVLPRFAIAQADNRPTISIAVQKISNSNTLEVLREQSNVGERIFFSSLWEGLIGRAWLDELKTVPLLATEWKRVSDNVIELKLREGVKFHNGDEMTAEDVAFSFGSSRMFGDTPATAQGRTIPVRGDGIPTRAGRELPPEIPAVARRSWPALERAEVVDKYTVRFHNASPDVTLEGRLARYGSEIISRRAFAEAETWFDWARKPVTTGPYKVVEFRPDQLLVLEAHDEYWGGRPPLKRIRFIEVPEVPARINMLRSGEVQFACDIPPDQIGSIEGDAKYEVQGGTILNHRISVFNQSHAVLKDARVRRAMTHALDRQAIVDSLWAGRTVVPKGLQWDYYGEMMVSDWAAPKYDPKEAQNLLKQAGYKGDPIPYRLLNNYYTNQTPTAQVLVEMWKAVGLNVQIEMKENWTQILDRNGERGVYDWSASAPFNDPVSCIVNQFGANGQVQQVGLWSNEESNRMAVVLETSTDHAQRKQAFRRMLEICEREDPVYQVLHQNATFTAKRRDIKWKAAPAFAMEFRANNWGG</sequence>
<organism evidence="5 6">
    <name type="scientific">Pseudoroseomonas ludipueritiae</name>
    <dbReference type="NCBI Taxonomy" id="198093"/>
    <lineage>
        <taxon>Bacteria</taxon>
        <taxon>Pseudomonadati</taxon>
        <taxon>Pseudomonadota</taxon>
        <taxon>Alphaproteobacteria</taxon>
        <taxon>Acetobacterales</taxon>
        <taxon>Acetobacteraceae</taxon>
        <taxon>Pseudoroseomonas</taxon>
    </lineage>
</organism>
<comment type="similarity">
    <text evidence="2">Belongs to the bacterial solute-binding protein 5 family.</text>
</comment>
<evidence type="ECO:0000313" key="6">
    <source>
        <dbReference type="Proteomes" id="UP000603940"/>
    </source>
</evidence>
<dbReference type="EMBL" id="JACTUZ010000085">
    <property type="protein sequence ID" value="MBC9178575.1"/>
    <property type="molecule type" value="Genomic_DNA"/>
</dbReference>
<evidence type="ECO:0000259" key="4">
    <source>
        <dbReference type="Pfam" id="PF00496"/>
    </source>
</evidence>
<evidence type="ECO:0000256" key="1">
    <source>
        <dbReference type="ARBA" id="ARBA00004418"/>
    </source>
</evidence>
<dbReference type="InterPro" id="IPR030678">
    <property type="entry name" value="Peptide/Ni-bd"/>
</dbReference>